<name>A0ABP9PS24_9PSEU</name>
<dbReference type="EMBL" id="BAABJP010000007">
    <property type="protein sequence ID" value="GAA5151262.1"/>
    <property type="molecule type" value="Genomic_DNA"/>
</dbReference>
<evidence type="ECO:0000256" key="1">
    <source>
        <dbReference type="SAM" id="MobiDB-lite"/>
    </source>
</evidence>
<gene>
    <name evidence="2" type="ORF">GCM10023321_18000</name>
</gene>
<reference evidence="3" key="1">
    <citation type="journal article" date="2019" name="Int. J. Syst. Evol. Microbiol.">
        <title>The Global Catalogue of Microorganisms (GCM) 10K type strain sequencing project: providing services to taxonomists for standard genome sequencing and annotation.</title>
        <authorList>
            <consortium name="The Broad Institute Genomics Platform"/>
            <consortium name="The Broad Institute Genome Sequencing Center for Infectious Disease"/>
            <person name="Wu L."/>
            <person name="Ma J."/>
        </authorList>
    </citation>
    <scope>NUCLEOTIDE SEQUENCE [LARGE SCALE GENOMIC DNA]</scope>
    <source>
        <strain evidence="3">JCM 18303</strain>
    </source>
</reference>
<feature type="region of interest" description="Disordered" evidence="1">
    <location>
        <begin position="1"/>
        <end position="49"/>
    </location>
</feature>
<evidence type="ECO:0000313" key="2">
    <source>
        <dbReference type="EMBL" id="GAA5151262.1"/>
    </source>
</evidence>
<dbReference type="Proteomes" id="UP001428817">
    <property type="component" value="Unassembled WGS sequence"/>
</dbReference>
<comment type="caution">
    <text evidence="2">The sequence shown here is derived from an EMBL/GenBank/DDBJ whole genome shotgun (WGS) entry which is preliminary data.</text>
</comment>
<proteinExistence type="predicted"/>
<evidence type="ECO:0000313" key="3">
    <source>
        <dbReference type="Proteomes" id="UP001428817"/>
    </source>
</evidence>
<sequence length="49" mass="5283">MGPPGDPEVLMTMNERKRNRPYSEPPRLAITPATDTNAGSGQSQSGQKI</sequence>
<organism evidence="2 3">
    <name type="scientific">Pseudonocardia eucalypti</name>
    <dbReference type="NCBI Taxonomy" id="648755"/>
    <lineage>
        <taxon>Bacteria</taxon>
        <taxon>Bacillati</taxon>
        <taxon>Actinomycetota</taxon>
        <taxon>Actinomycetes</taxon>
        <taxon>Pseudonocardiales</taxon>
        <taxon>Pseudonocardiaceae</taxon>
        <taxon>Pseudonocardia</taxon>
    </lineage>
</organism>
<accession>A0ABP9PS24</accession>
<feature type="compositionally biased region" description="Polar residues" evidence="1">
    <location>
        <begin position="33"/>
        <end position="49"/>
    </location>
</feature>
<keyword evidence="3" id="KW-1185">Reference proteome</keyword>
<protein>
    <submittedName>
        <fullName evidence="2">Uncharacterized protein</fullName>
    </submittedName>
</protein>